<dbReference type="AlphaFoldDB" id="A0A8K0IDI5"/>
<protein>
    <submittedName>
        <fullName evidence="2">Uncharacterized protein</fullName>
    </submittedName>
</protein>
<gene>
    <name evidence="2" type="ORF">COCNU_07G001130</name>
</gene>
<sequence>MVANQESKKHERRRGQREKTLRGSIDLLLPNEVVVAGFVNGHHCMGAEEIP</sequence>
<reference evidence="2" key="2">
    <citation type="submission" date="2019-07" db="EMBL/GenBank/DDBJ databases">
        <authorList>
            <person name="Yang Y."/>
            <person name="Bocs S."/>
            <person name="Baudouin L."/>
        </authorList>
    </citation>
    <scope>NUCLEOTIDE SEQUENCE</scope>
    <source>
        <tissue evidence="2">Spear leaf of Hainan Tall coconut</tissue>
    </source>
</reference>
<evidence type="ECO:0000256" key="1">
    <source>
        <dbReference type="SAM" id="MobiDB-lite"/>
    </source>
</evidence>
<reference evidence="2" key="1">
    <citation type="journal article" date="2017" name="Gigascience">
        <title>The genome draft of coconut (Cocos nucifera).</title>
        <authorList>
            <person name="Xiao Y."/>
            <person name="Xu P."/>
            <person name="Fan H."/>
            <person name="Baudouin L."/>
            <person name="Xia W."/>
            <person name="Bocs S."/>
            <person name="Xu J."/>
            <person name="Li Q."/>
            <person name="Guo A."/>
            <person name="Zhou L."/>
            <person name="Li J."/>
            <person name="Wu Y."/>
            <person name="Ma Z."/>
            <person name="Armero A."/>
            <person name="Issali A.E."/>
            <person name="Liu N."/>
            <person name="Peng M."/>
            <person name="Yang Y."/>
        </authorList>
    </citation>
    <scope>NUCLEOTIDE SEQUENCE</scope>
    <source>
        <tissue evidence="2">Spear leaf of Hainan Tall coconut</tissue>
    </source>
</reference>
<keyword evidence="3" id="KW-1185">Reference proteome</keyword>
<dbReference type="Proteomes" id="UP000797356">
    <property type="component" value="Chromosome 7"/>
</dbReference>
<proteinExistence type="predicted"/>
<accession>A0A8K0IDI5</accession>
<feature type="region of interest" description="Disordered" evidence="1">
    <location>
        <begin position="1"/>
        <end position="21"/>
    </location>
</feature>
<organism evidence="2 3">
    <name type="scientific">Cocos nucifera</name>
    <name type="common">Coconut palm</name>
    <dbReference type="NCBI Taxonomy" id="13894"/>
    <lineage>
        <taxon>Eukaryota</taxon>
        <taxon>Viridiplantae</taxon>
        <taxon>Streptophyta</taxon>
        <taxon>Embryophyta</taxon>
        <taxon>Tracheophyta</taxon>
        <taxon>Spermatophyta</taxon>
        <taxon>Magnoliopsida</taxon>
        <taxon>Liliopsida</taxon>
        <taxon>Arecaceae</taxon>
        <taxon>Arecoideae</taxon>
        <taxon>Cocoseae</taxon>
        <taxon>Attaleinae</taxon>
        <taxon>Cocos</taxon>
    </lineage>
</organism>
<comment type="caution">
    <text evidence="2">The sequence shown here is derived from an EMBL/GenBank/DDBJ whole genome shotgun (WGS) entry which is preliminary data.</text>
</comment>
<evidence type="ECO:0000313" key="3">
    <source>
        <dbReference type="Proteomes" id="UP000797356"/>
    </source>
</evidence>
<dbReference type="EMBL" id="CM017878">
    <property type="protein sequence ID" value="KAG1354001.1"/>
    <property type="molecule type" value="Genomic_DNA"/>
</dbReference>
<name>A0A8K0IDI5_COCNU</name>
<evidence type="ECO:0000313" key="2">
    <source>
        <dbReference type="EMBL" id="KAG1354001.1"/>
    </source>
</evidence>